<evidence type="ECO:0000313" key="3">
    <source>
        <dbReference type="EMBL" id="HIU95404.1"/>
    </source>
</evidence>
<protein>
    <submittedName>
        <fullName evidence="3">FHA domain-containing protein</fullName>
    </submittedName>
</protein>
<evidence type="ECO:0000313" key="4">
    <source>
        <dbReference type="Proteomes" id="UP000824130"/>
    </source>
</evidence>
<dbReference type="EMBL" id="DVOB01000038">
    <property type="protein sequence ID" value="HIU95404.1"/>
    <property type="molecule type" value="Genomic_DNA"/>
</dbReference>
<dbReference type="Proteomes" id="UP000824130">
    <property type="component" value="Unassembled WGS sequence"/>
</dbReference>
<dbReference type="CDD" id="cd00060">
    <property type="entry name" value="FHA"/>
    <property type="match status" value="1"/>
</dbReference>
<proteinExistence type="predicted"/>
<dbReference type="InterPro" id="IPR000253">
    <property type="entry name" value="FHA_dom"/>
</dbReference>
<gene>
    <name evidence="3" type="ORF">IAD25_01650</name>
</gene>
<name>A0A9D1N632_9FIRM</name>
<evidence type="ECO:0000256" key="1">
    <source>
        <dbReference type="SAM" id="MobiDB-lite"/>
    </source>
</evidence>
<comment type="caution">
    <text evidence="3">The sequence shown here is derived from an EMBL/GenBank/DDBJ whole genome shotgun (WGS) entry which is preliminary data.</text>
</comment>
<feature type="region of interest" description="Disordered" evidence="1">
    <location>
        <begin position="230"/>
        <end position="256"/>
    </location>
</feature>
<organism evidence="3 4">
    <name type="scientific">Candidatus Allocopromorpha excrementipullorum</name>
    <dbReference type="NCBI Taxonomy" id="2840743"/>
    <lineage>
        <taxon>Bacteria</taxon>
        <taxon>Bacillati</taxon>
        <taxon>Bacillota</taxon>
        <taxon>Clostridia</taxon>
        <taxon>Eubacteriales</taxon>
        <taxon>Eubacteriaceae</taxon>
        <taxon>Eubacteriaceae incertae sedis</taxon>
        <taxon>Candidatus Allocopromorpha</taxon>
    </lineage>
</organism>
<dbReference type="InterPro" id="IPR045962">
    <property type="entry name" value="DUF6382"/>
</dbReference>
<dbReference type="AlphaFoldDB" id="A0A9D1N632"/>
<feature type="compositionally biased region" description="Basic and acidic residues" evidence="1">
    <location>
        <begin position="230"/>
        <end position="240"/>
    </location>
</feature>
<feature type="domain" description="FHA" evidence="2">
    <location>
        <begin position="286"/>
        <end position="337"/>
    </location>
</feature>
<dbReference type="Pfam" id="PF00498">
    <property type="entry name" value="FHA"/>
    <property type="match status" value="1"/>
</dbReference>
<dbReference type="SMART" id="SM00240">
    <property type="entry name" value="FHA"/>
    <property type="match status" value="1"/>
</dbReference>
<sequence>MIEKSLRDTQNLTIMLKEDDFFSMTGYKVVQSQEKEGFVKCRKVTHNGKPELWYDIAPYDSLDVALPSMTAGQLTETLSYMARILDSVEKNGFMDMANIPLELSLIFIHRKKRKPFLIYLPLQRQAGQTGHKEEGTRLAGFLSEMKQAVRNHPGVEEEMTEKLRAFMDKDVKTLAELKAVMEEKTDDIREQHTSSQLSRPLYTEVTPDETRVVKEKKGFFSKVFRKSEKAAASSSDHDGHGGNAGQEPQEDSSTGLLTEQDRRESLLLTGMNTPEECVFRIKGQEYKIGKKADSVDGCITCSKAVSRVHCRITERDGHYSIEDLGSANGTYVNGTRINTGRGFPISRGDRIRIADLEFVVETE</sequence>
<reference evidence="3" key="2">
    <citation type="journal article" date="2021" name="PeerJ">
        <title>Extensive microbial diversity within the chicken gut microbiome revealed by metagenomics and culture.</title>
        <authorList>
            <person name="Gilroy R."/>
            <person name="Ravi A."/>
            <person name="Getino M."/>
            <person name="Pursley I."/>
            <person name="Horton D.L."/>
            <person name="Alikhan N.F."/>
            <person name="Baker D."/>
            <person name="Gharbi K."/>
            <person name="Hall N."/>
            <person name="Watson M."/>
            <person name="Adriaenssens E.M."/>
            <person name="Foster-Nyarko E."/>
            <person name="Jarju S."/>
            <person name="Secka A."/>
            <person name="Antonio M."/>
            <person name="Oren A."/>
            <person name="Chaudhuri R.R."/>
            <person name="La Ragione R."/>
            <person name="Hildebrand F."/>
            <person name="Pallen M.J."/>
        </authorList>
    </citation>
    <scope>NUCLEOTIDE SEQUENCE</scope>
    <source>
        <strain evidence="3">ChiSjej4B22-8349</strain>
    </source>
</reference>
<accession>A0A9D1N632</accession>
<dbReference type="PROSITE" id="PS50006">
    <property type="entry name" value="FHA_DOMAIN"/>
    <property type="match status" value="1"/>
</dbReference>
<reference evidence="3" key="1">
    <citation type="submission" date="2020-10" db="EMBL/GenBank/DDBJ databases">
        <authorList>
            <person name="Gilroy R."/>
        </authorList>
    </citation>
    <scope>NUCLEOTIDE SEQUENCE</scope>
    <source>
        <strain evidence="3">ChiSjej4B22-8349</strain>
    </source>
</reference>
<dbReference type="Pfam" id="PF19909">
    <property type="entry name" value="DUF6382"/>
    <property type="match status" value="1"/>
</dbReference>
<dbReference type="SUPFAM" id="SSF49879">
    <property type="entry name" value="SMAD/FHA domain"/>
    <property type="match status" value="1"/>
</dbReference>
<dbReference type="Gene3D" id="2.60.200.20">
    <property type="match status" value="1"/>
</dbReference>
<dbReference type="InterPro" id="IPR008984">
    <property type="entry name" value="SMAD_FHA_dom_sf"/>
</dbReference>
<evidence type="ECO:0000259" key="2">
    <source>
        <dbReference type="PROSITE" id="PS50006"/>
    </source>
</evidence>